<proteinExistence type="predicted"/>
<evidence type="ECO:0000313" key="2">
    <source>
        <dbReference type="Proteomes" id="UP000011529"/>
    </source>
</evidence>
<dbReference type="AlphaFoldDB" id="M2B5N7"/>
<accession>M2B5N7</accession>
<organism evidence="1 2">
    <name type="scientific">Rhodopirellula europaea 6C</name>
    <dbReference type="NCBI Taxonomy" id="1263867"/>
    <lineage>
        <taxon>Bacteria</taxon>
        <taxon>Pseudomonadati</taxon>
        <taxon>Planctomycetota</taxon>
        <taxon>Planctomycetia</taxon>
        <taxon>Pirellulales</taxon>
        <taxon>Pirellulaceae</taxon>
        <taxon>Rhodopirellula</taxon>
    </lineage>
</organism>
<sequence length="42" mass="4947">MNAAKIMNDQLSEWCRTIFRCRFSSIRSNWTIDLTIDAVPNQ</sequence>
<name>M2B5N7_9BACT</name>
<reference evidence="1" key="1">
    <citation type="submission" date="2012-11" db="EMBL/GenBank/DDBJ databases">
        <title>Permanent draft genomes of Rhodopirellula europaea strain SH398 and 6C.</title>
        <authorList>
            <person name="Richter M."/>
            <person name="Richter-Heitmann T."/>
            <person name="Frank C."/>
            <person name="Harder J."/>
            <person name="Glockner F.O."/>
        </authorList>
    </citation>
    <scope>NUCLEOTIDE SEQUENCE</scope>
    <source>
        <strain evidence="1">6C</strain>
    </source>
</reference>
<keyword evidence="2" id="KW-1185">Reference proteome</keyword>
<reference evidence="1" key="2">
    <citation type="journal article" date="2013" name="Mar. Genomics">
        <title>Expression of sulfatases in Rhodopirellula baltica and the diversity of sulfatases in the genus Rhodopirellula.</title>
        <authorList>
            <person name="Wegner C.E."/>
            <person name="Richter-Heitmann T."/>
            <person name="Klindworth A."/>
            <person name="Klockow C."/>
            <person name="Richter M."/>
            <person name="Achstetter T."/>
            <person name="Glockner F.O."/>
            <person name="Harder J."/>
        </authorList>
    </citation>
    <scope>NUCLEOTIDE SEQUENCE [LARGE SCALE GENOMIC DNA]</scope>
    <source>
        <strain evidence="1">6C</strain>
    </source>
</reference>
<comment type="caution">
    <text evidence="1">The sequence shown here is derived from an EMBL/GenBank/DDBJ whole genome shotgun (WGS) entry which is preliminary data.</text>
</comment>
<gene>
    <name evidence="1" type="ORF">RE6C_01765</name>
</gene>
<dbReference type="EMBL" id="ANMO01000096">
    <property type="protein sequence ID" value="EMB17499.1"/>
    <property type="molecule type" value="Genomic_DNA"/>
</dbReference>
<protein>
    <submittedName>
        <fullName evidence="1">Uncharacterized protein</fullName>
    </submittedName>
</protein>
<evidence type="ECO:0000313" key="1">
    <source>
        <dbReference type="EMBL" id="EMB17499.1"/>
    </source>
</evidence>
<dbReference type="Proteomes" id="UP000011529">
    <property type="component" value="Unassembled WGS sequence"/>
</dbReference>
<dbReference type="PATRIC" id="fig|1263867.3.peg.1875"/>